<dbReference type="Gene3D" id="1.10.275.10">
    <property type="entry name" value="Fumarase/aspartase (N-terminal domain)"/>
    <property type="match status" value="1"/>
</dbReference>
<evidence type="ECO:0000313" key="7">
    <source>
        <dbReference type="Proteomes" id="UP000019763"/>
    </source>
</evidence>
<dbReference type="Gene3D" id="1.20.200.10">
    <property type="entry name" value="Fumarase/aspartase (Central domain)"/>
    <property type="match status" value="1"/>
</dbReference>
<dbReference type="RefSeq" id="XP_011129327.1">
    <property type="nucleotide sequence ID" value="XM_011131025.1"/>
</dbReference>
<dbReference type="GO" id="GO:0004333">
    <property type="term" value="F:fumarate hydratase activity"/>
    <property type="evidence" value="ECO:0007669"/>
    <property type="project" value="UniProtKB-EC"/>
</dbReference>
<evidence type="ECO:0000259" key="5">
    <source>
        <dbReference type="Pfam" id="PF10415"/>
    </source>
</evidence>
<dbReference type="InterPro" id="IPR018951">
    <property type="entry name" value="Fumarase_C_C"/>
</dbReference>
<gene>
    <name evidence="6" type="ORF">GNI_037360</name>
</gene>
<dbReference type="GeneID" id="22911449"/>
<dbReference type="EMBL" id="AFNH02000287">
    <property type="protein sequence ID" value="EZG78372.1"/>
    <property type="molecule type" value="Genomic_DNA"/>
</dbReference>
<accession>A0A023BAP1</accession>
<dbReference type="InterPro" id="IPR022761">
    <property type="entry name" value="Fumarate_lyase_N"/>
</dbReference>
<dbReference type="InterPro" id="IPR000362">
    <property type="entry name" value="Fumarate_lyase_fam"/>
</dbReference>
<dbReference type="PROSITE" id="PS00163">
    <property type="entry name" value="FUMARATE_LYASES"/>
    <property type="match status" value="1"/>
</dbReference>
<dbReference type="FunFam" id="1.20.200.10:FF:000001">
    <property type="entry name" value="Fumarate hydratase, mitochondrial"/>
    <property type="match status" value="1"/>
</dbReference>
<dbReference type="InterPro" id="IPR020557">
    <property type="entry name" value="Fumarate_lyase_CS"/>
</dbReference>
<dbReference type="eggNOG" id="KOG1317">
    <property type="taxonomic scope" value="Eukaryota"/>
</dbReference>
<evidence type="ECO:0000313" key="6">
    <source>
        <dbReference type="EMBL" id="EZG78372.1"/>
    </source>
</evidence>
<dbReference type="OMA" id="AKWRAQT"/>
<dbReference type="InterPro" id="IPR005677">
    <property type="entry name" value="Fum_hydII"/>
</dbReference>
<dbReference type="SUPFAM" id="SSF48557">
    <property type="entry name" value="L-aspartase-like"/>
    <property type="match status" value="1"/>
</dbReference>
<name>A0A023BAP1_GRENI</name>
<dbReference type="InterPro" id="IPR008948">
    <property type="entry name" value="L-Aspartase-like"/>
</dbReference>
<dbReference type="GO" id="GO:0006106">
    <property type="term" value="P:fumarate metabolic process"/>
    <property type="evidence" value="ECO:0007669"/>
    <property type="project" value="InterPro"/>
</dbReference>
<sequence length="488" mass="53206">MPEESATSGYRLDQDTLGQVPVPENALWMSQTERSRNNFPFPATERMPEEVILALARVKHACAVVNQKAGRLENSVAEEIIKACERIETSLAYPNEENRPEENCERGDDYMSQFPLVIFQTGSGTQSNMNMNEVVASICNQALGQPLGSKGPVHPNDHVNKGQSSNDVFPTAAHVAVCCALYHTLLPAMRQFIELLQTKVEEFGSVVKVGRTHLMDAVPMTLGQEFSAYVYNMRAVLGQIESSLCGLRKLAIGGTAVGTGLNSYPGFDLEVSKVLTDLMGTDGNHFEPSENKFAALSTVTPLVNLAGCLTTLATVMSKMANDIRLLASGPRCGLNELLLPENEPGSSIMPGKVNPTQCESMAMVAVQIMGCCHTVKLCNLYGHLQLNVYYPVATANILRSIKLAVVSLKSFAERCLVGARANEAREIEYLEKNLMVVTALNPIIGYDKAAKVARHAYVNNKSLREAVLELGVCKEEEFTDAIDPKKMC</sequence>
<dbReference type="Pfam" id="PF00206">
    <property type="entry name" value="Lyase_1"/>
    <property type="match status" value="1"/>
</dbReference>
<dbReference type="EC" id="4.2.1.2" evidence="2"/>
<dbReference type="FunFam" id="1.10.40.30:FF:000002">
    <property type="entry name" value="Fumarate hydratase class II"/>
    <property type="match status" value="1"/>
</dbReference>
<dbReference type="PANTHER" id="PTHR11444">
    <property type="entry name" value="ASPARTATEAMMONIA/ARGININOSUCCINATE/ADENYLOSUCCINATE LYASE"/>
    <property type="match status" value="1"/>
</dbReference>
<dbReference type="Proteomes" id="UP000019763">
    <property type="component" value="Unassembled WGS sequence"/>
</dbReference>
<dbReference type="PRINTS" id="PR00149">
    <property type="entry name" value="FUMRATELYASE"/>
</dbReference>
<dbReference type="AlphaFoldDB" id="A0A023BAP1"/>
<dbReference type="Gene3D" id="1.10.40.30">
    <property type="entry name" value="Fumarase/aspartase (C-terminal domain)"/>
    <property type="match status" value="1"/>
</dbReference>
<feature type="domain" description="Fumarase C C-terminal" evidence="5">
    <location>
        <begin position="437"/>
        <end position="488"/>
    </location>
</feature>
<comment type="similarity">
    <text evidence="1">Belongs to the class-II fumarase/aspartase family. Fumarase subfamily.</text>
</comment>
<dbReference type="GO" id="GO:0006108">
    <property type="term" value="P:malate metabolic process"/>
    <property type="evidence" value="ECO:0007669"/>
    <property type="project" value="TreeGrafter"/>
</dbReference>
<reference evidence="6" key="1">
    <citation type="submission" date="2013-12" db="EMBL/GenBank/DDBJ databases">
        <authorList>
            <person name="Omoto C.K."/>
            <person name="Sibley D."/>
            <person name="Venepally P."/>
            <person name="Hadjithomas M."/>
            <person name="Karamycheva S."/>
            <person name="Brunk B."/>
            <person name="Roos D."/>
            <person name="Caler E."/>
            <person name="Lorenzi H."/>
        </authorList>
    </citation>
    <scope>NUCLEOTIDE SEQUENCE</scope>
</reference>
<organism evidence="6 7">
    <name type="scientific">Gregarina niphandrodes</name>
    <name type="common">Septate eugregarine</name>
    <dbReference type="NCBI Taxonomy" id="110365"/>
    <lineage>
        <taxon>Eukaryota</taxon>
        <taxon>Sar</taxon>
        <taxon>Alveolata</taxon>
        <taxon>Apicomplexa</taxon>
        <taxon>Conoidasida</taxon>
        <taxon>Gregarinasina</taxon>
        <taxon>Eugregarinorida</taxon>
        <taxon>Gregarinidae</taxon>
        <taxon>Gregarina</taxon>
    </lineage>
</organism>
<dbReference type="InterPro" id="IPR024083">
    <property type="entry name" value="Fumarase/histidase_N"/>
</dbReference>
<proteinExistence type="inferred from homology"/>
<comment type="caution">
    <text evidence="6">The sequence shown here is derived from an EMBL/GenBank/DDBJ whole genome shotgun (WGS) entry which is preliminary data.</text>
</comment>
<dbReference type="Pfam" id="PF10415">
    <property type="entry name" value="FumaraseC_C"/>
    <property type="match status" value="1"/>
</dbReference>
<evidence type="ECO:0000256" key="2">
    <source>
        <dbReference type="ARBA" id="ARBA00012921"/>
    </source>
</evidence>
<keyword evidence="7" id="KW-1185">Reference proteome</keyword>
<dbReference type="VEuPathDB" id="CryptoDB:GNI_037360"/>
<dbReference type="OrthoDB" id="1738025at2759"/>
<evidence type="ECO:0000259" key="4">
    <source>
        <dbReference type="Pfam" id="PF00206"/>
    </source>
</evidence>
<dbReference type="GO" id="GO:0006099">
    <property type="term" value="P:tricarboxylic acid cycle"/>
    <property type="evidence" value="ECO:0007669"/>
    <property type="project" value="InterPro"/>
</dbReference>
<protein>
    <recommendedName>
        <fullName evidence="2">fumarate hydratase</fullName>
        <ecNumber evidence="2">4.2.1.2</ecNumber>
    </recommendedName>
</protein>
<evidence type="ECO:0000256" key="1">
    <source>
        <dbReference type="ARBA" id="ARBA00009084"/>
    </source>
</evidence>
<keyword evidence="3 6" id="KW-0456">Lyase</keyword>
<evidence type="ECO:0000256" key="3">
    <source>
        <dbReference type="ARBA" id="ARBA00023239"/>
    </source>
</evidence>
<dbReference type="PANTHER" id="PTHR11444:SF1">
    <property type="entry name" value="FUMARATE HYDRATASE, MITOCHONDRIAL"/>
    <property type="match status" value="1"/>
</dbReference>
<feature type="domain" description="Fumarate lyase N-terminal" evidence="4">
    <location>
        <begin position="19"/>
        <end position="370"/>
    </location>
</feature>